<dbReference type="SUPFAM" id="SSF64307">
    <property type="entry name" value="SirA-like"/>
    <property type="match status" value="1"/>
</dbReference>
<evidence type="ECO:0000313" key="2">
    <source>
        <dbReference type="EMBL" id="QNN47269.1"/>
    </source>
</evidence>
<keyword evidence="3" id="KW-1185">Reference proteome</keyword>
<dbReference type="Proteomes" id="UP000515977">
    <property type="component" value="Chromosome"/>
</dbReference>
<protein>
    <submittedName>
        <fullName evidence="2">DUF2249 domain-containing protein</fullName>
    </submittedName>
</protein>
<reference evidence="2 3" key="1">
    <citation type="submission" date="2020-08" db="EMBL/GenBank/DDBJ databases">
        <title>Genome sequence of Thermomonas brevis KACC 16975T.</title>
        <authorList>
            <person name="Hyun D.-W."/>
            <person name="Bae J.-W."/>
        </authorList>
    </citation>
    <scope>NUCLEOTIDE SEQUENCE [LARGE SCALE GENOMIC DNA]</scope>
    <source>
        <strain evidence="2 3">KACC 16975</strain>
    </source>
</reference>
<dbReference type="AlphaFoldDB" id="A0A7G9QV94"/>
<feature type="domain" description="DUF2249" evidence="1">
    <location>
        <begin position="4"/>
        <end position="65"/>
    </location>
</feature>
<accession>A0A7G9QV94</accession>
<dbReference type="EMBL" id="CP060711">
    <property type="protein sequence ID" value="QNN47269.1"/>
    <property type="molecule type" value="Genomic_DNA"/>
</dbReference>
<dbReference type="RefSeq" id="WP_187571016.1">
    <property type="nucleotide sequence ID" value="NZ_CP060711.1"/>
</dbReference>
<dbReference type="Pfam" id="PF10006">
    <property type="entry name" value="DUF2249"/>
    <property type="match status" value="1"/>
</dbReference>
<sequence>MNRIDLRQLPAPEPLTRALAAADALEPGHVVEVLVPQMPVPLLEMLEERGLRWRVETCIDGGVWVAILRPAQ</sequence>
<gene>
    <name evidence="2" type="ORF">H9L17_03710</name>
</gene>
<organism evidence="2 3">
    <name type="scientific">Thermomonas brevis</name>
    <dbReference type="NCBI Taxonomy" id="215691"/>
    <lineage>
        <taxon>Bacteria</taxon>
        <taxon>Pseudomonadati</taxon>
        <taxon>Pseudomonadota</taxon>
        <taxon>Gammaproteobacteria</taxon>
        <taxon>Lysobacterales</taxon>
        <taxon>Lysobacteraceae</taxon>
        <taxon>Thermomonas</taxon>
    </lineage>
</organism>
<dbReference type="KEGG" id="tbv:H9L17_03710"/>
<proteinExistence type="predicted"/>
<evidence type="ECO:0000259" key="1">
    <source>
        <dbReference type="Pfam" id="PF10006"/>
    </source>
</evidence>
<dbReference type="InterPro" id="IPR036868">
    <property type="entry name" value="TusA-like_sf"/>
</dbReference>
<evidence type="ECO:0000313" key="3">
    <source>
        <dbReference type="Proteomes" id="UP000515977"/>
    </source>
</evidence>
<dbReference type="InterPro" id="IPR018720">
    <property type="entry name" value="DUF2249"/>
</dbReference>
<name>A0A7G9QV94_9GAMM</name>